<dbReference type="Proteomes" id="UP000028730">
    <property type="component" value="Unassembled WGS sequence"/>
</dbReference>
<proteinExistence type="predicted"/>
<organism evidence="2 3">
    <name type="scientific">Bifidobacterium bombi DSM 19703</name>
    <dbReference type="NCBI Taxonomy" id="1341695"/>
    <lineage>
        <taxon>Bacteria</taxon>
        <taxon>Bacillati</taxon>
        <taxon>Actinomycetota</taxon>
        <taxon>Actinomycetes</taxon>
        <taxon>Bifidobacteriales</taxon>
        <taxon>Bifidobacteriaceae</taxon>
        <taxon>Bifidobacterium</taxon>
    </lineage>
</organism>
<dbReference type="InterPro" id="IPR021202">
    <property type="entry name" value="Rv3654c-like"/>
</dbReference>
<dbReference type="NCBIfam" id="TIGR03816">
    <property type="entry name" value="tadE_like_DECH"/>
    <property type="match status" value="1"/>
</dbReference>
<dbReference type="STRING" id="1341695.BBOMB_1295"/>
<keyword evidence="1" id="KW-0812">Transmembrane</keyword>
<dbReference type="eggNOG" id="ENOG5033B4F">
    <property type="taxonomic scope" value="Bacteria"/>
</dbReference>
<feature type="transmembrane region" description="Helical" evidence="1">
    <location>
        <begin position="86"/>
        <end position="110"/>
    </location>
</feature>
<keyword evidence="1" id="KW-0472">Membrane</keyword>
<evidence type="ECO:0000313" key="3">
    <source>
        <dbReference type="Proteomes" id="UP000028730"/>
    </source>
</evidence>
<evidence type="ECO:0000256" key="1">
    <source>
        <dbReference type="SAM" id="Phobius"/>
    </source>
</evidence>
<comment type="caution">
    <text evidence="2">The sequence shown here is derived from an EMBL/GenBank/DDBJ whole genome shotgun (WGS) entry which is preliminary data.</text>
</comment>
<keyword evidence="3" id="KW-1185">Reference proteome</keyword>
<dbReference type="EMBL" id="ATLK01000001">
    <property type="protein sequence ID" value="KFF31886.1"/>
    <property type="molecule type" value="Genomic_DNA"/>
</dbReference>
<keyword evidence="1" id="KW-1133">Transmembrane helix</keyword>
<gene>
    <name evidence="2" type="ORF">BBOMB_1295</name>
</gene>
<sequence>MIRWERLRAAPSTLISKGMGLQACADWHITGNDDGVDRLPDEDGATSHPKHGLVGRESRFSAERGIRAGRQFVRCPRFRDRGSGTAMGAALIAVVAILLLVIAAGANVLLSISRAHTAADQGALAAASALRNGDSFVCLRSRSQVRSNNAVQESCTVVQEDVTVTVSVATDVPFLPRVRVQSRAGPVDCS</sequence>
<dbReference type="AlphaFoldDB" id="A0A086BPM2"/>
<accession>A0A086BPM2</accession>
<name>A0A086BPM2_9BIFI</name>
<evidence type="ECO:0000313" key="2">
    <source>
        <dbReference type="EMBL" id="KFF31886.1"/>
    </source>
</evidence>
<reference evidence="2 3" key="1">
    <citation type="journal article" date="2014" name="Appl. Environ. Microbiol.">
        <title>Genomic encyclopedia of type strains of the genus Bifidobacterium.</title>
        <authorList>
            <person name="Milani C."/>
            <person name="Lugli G.A."/>
            <person name="Duranti S."/>
            <person name="Turroni F."/>
            <person name="Bottacini F."/>
            <person name="Mangifesta M."/>
            <person name="Sanchez B."/>
            <person name="Viappiani A."/>
            <person name="Mancabelli L."/>
            <person name="Taminiau B."/>
            <person name="Delcenserie V."/>
            <person name="Barrangou R."/>
            <person name="Margolles A."/>
            <person name="van Sinderen D."/>
            <person name="Ventura M."/>
        </authorList>
    </citation>
    <scope>NUCLEOTIDE SEQUENCE [LARGE SCALE GENOMIC DNA]</scope>
    <source>
        <strain evidence="2 3">DSM 19703</strain>
    </source>
</reference>
<protein>
    <submittedName>
        <fullName evidence="2">Putative Flp pilus-assembly TadE/G-like protein</fullName>
    </submittedName>
</protein>